<proteinExistence type="predicted"/>
<sequence>MSADQRERCGIKISGKDKIMENPRKFKELVLGKLMVESIHKSLYKNLEFILFNIETGEGIEALDLALEVYKRLGYPMNDFLDNYWDGIENRREIYGDNNGK</sequence>
<name>A0A0F9A0A5_9ZZZZ</name>
<dbReference type="EMBL" id="LAZR01057433">
    <property type="protein sequence ID" value="KKK72079.1"/>
    <property type="molecule type" value="Genomic_DNA"/>
</dbReference>
<organism evidence="1">
    <name type="scientific">marine sediment metagenome</name>
    <dbReference type="NCBI Taxonomy" id="412755"/>
    <lineage>
        <taxon>unclassified sequences</taxon>
        <taxon>metagenomes</taxon>
        <taxon>ecological metagenomes</taxon>
    </lineage>
</organism>
<comment type="caution">
    <text evidence="1">The sequence shown here is derived from an EMBL/GenBank/DDBJ whole genome shotgun (WGS) entry which is preliminary data.</text>
</comment>
<evidence type="ECO:0000313" key="1">
    <source>
        <dbReference type="EMBL" id="KKK72079.1"/>
    </source>
</evidence>
<reference evidence="1" key="1">
    <citation type="journal article" date="2015" name="Nature">
        <title>Complex archaea that bridge the gap between prokaryotes and eukaryotes.</title>
        <authorList>
            <person name="Spang A."/>
            <person name="Saw J.H."/>
            <person name="Jorgensen S.L."/>
            <person name="Zaremba-Niedzwiedzka K."/>
            <person name="Martijn J."/>
            <person name="Lind A.E."/>
            <person name="van Eijk R."/>
            <person name="Schleper C."/>
            <person name="Guy L."/>
            <person name="Ettema T.J."/>
        </authorList>
    </citation>
    <scope>NUCLEOTIDE SEQUENCE</scope>
</reference>
<dbReference type="AlphaFoldDB" id="A0A0F9A0A5"/>
<accession>A0A0F9A0A5</accession>
<gene>
    <name evidence="1" type="ORF">LCGC14_2907480</name>
</gene>
<protein>
    <submittedName>
        <fullName evidence="1">Uncharacterized protein</fullName>
    </submittedName>
</protein>